<dbReference type="SMART" id="SM00504">
    <property type="entry name" value="Ubox"/>
    <property type="match status" value="1"/>
</dbReference>
<dbReference type="PANTHER" id="PTHR46573:SF1">
    <property type="entry name" value="WD REPEAT, SAM AND U-BOX DOMAIN-CONTAINING PROTEIN 1"/>
    <property type="match status" value="1"/>
</dbReference>
<reference evidence="5" key="2">
    <citation type="journal article" date="2017" name="Nat. Plants">
        <title>The Aegilops tauschii genome reveals multiple impacts of transposons.</title>
        <authorList>
            <person name="Zhao G."/>
            <person name="Zou C."/>
            <person name="Li K."/>
            <person name="Wang K."/>
            <person name="Li T."/>
            <person name="Gao L."/>
            <person name="Zhang X."/>
            <person name="Wang H."/>
            <person name="Yang Z."/>
            <person name="Liu X."/>
            <person name="Jiang W."/>
            <person name="Mao L."/>
            <person name="Kong X."/>
            <person name="Jiao Y."/>
            <person name="Jia J."/>
        </authorList>
    </citation>
    <scope>NUCLEOTIDE SEQUENCE [LARGE SCALE GENOMIC DNA]</scope>
    <source>
        <strain evidence="5">cv. AL8/78</strain>
    </source>
</reference>
<dbReference type="Pfam" id="PF04564">
    <property type="entry name" value="U-box"/>
    <property type="match status" value="1"/>
</dbReference>
<dbReference type="EnsemblPlants" id="AET2Gv20873800.26">
    <property type="protein sequence ID" value="AET2Gv20873800.26"/>
    <property type="gene ID" value="AET2Gv20873800"/>
</dbReference>
<dbReference type="Gene3D" id="3.30.40.10">
    <property type="entry name" value="Zinc/RING finger domain, C3HC4 (zinc finger)"/>
    <property type="match status" value="1"/>
</dbReference>
<reference evidence="5" key="1">
    <citation type="journal article" date="2014" name="Science">
        <title>Ancient hybridizations among the ancestral genomes of bread wheat.</title>
        <authorList>
            <consortium name="International Wheat Genome Sequencing Consortium,"/>
            <person name="Marcussen T."/>
            <person name="Sandve S.R."/>
            <person name="Heier L."/>
            <person name="Spannagl M."/>
            <person name="Pfeifer M."/>
            <person name="Jakobsen K.S."/>
            <person name="Wulff B.B."/>
            <person name="Steuernagel B."/>
            <person name="Mayer K.F."/>
            <person name="Olsen O.A."/>
        </authorList>
    </citation>
    <scope>NUCLEOTIDE SEQUENCE [LARGE SCALE GENOMIC DNA]</scope>
    <source>
        <strain evidence="5">cv. AL8/78</strain>
    </source>
</reference>
<dbReference type="GO" id="GO:0016567">
    <property type="term" value="P:protein ubiquitination"/>
    <property type="evidence" value="ECO:0007669"/>
    <property type="project" value="UniProtKB-UniPathway"/>
</dbReference>
<protein>
    <recommendedName>
        <fullName evidence="3">U-box domain-containing protein</fullName>
    </recommendedName>
</protein>
<accession>A0A453CKG3</accession>
<feature type="domain" description="U-box" evidence="3">
    <location>
        <begin position="1"/>
        <end position="61"/>
    </location>
</feature>
<dbReference type="InterPro" id="IPR003613">
    <property type="entry name" value="Ubox_domain"/>
</dbReference>
<reference evidence="4" key="4">
    <citation type="submission" date="2019-03" db="UniProtKB">
        <authorList>
            <consortium name="EnsemblPlants"/>
        </authorList>
    </citation>
    <scope>IDENTIFICATION</scope>
</reference>
<evidence type="ECO:0000256" key="1">
    <source>
        <dbReference type="ARBA" id="ARBA00004906"/>
    </source>
</evidence>
<dbReference type="PROSITE" id="PS51698">
    <property type="entry name" value="U_BOX"/>
    <property type="match status" value="1"/>
</dbReference>
<organism evidence="4 5">
    <name type="scientific">Aegilops tauschii subsp. strangulata</name>
    <name type="common">Goatgrass</name>
    <dbReference type="NCBI Taxonomy" id="200361"/>
    <lineage>
        <taxon>Eukaryota</taxon>
        <taxon>Viridiplantae</taxon>
        <taxon>Streptophyta</taxon>
        <taxon>Embryophyta</taxon>
        <taxon>Tracheophyta</taxon>
        <taxon>Spermatophyta</taxon>
        <taxon>Magnoliopsida</taxon>
        <taxon>Liliopsida</taxon>
        <taxon>Poales</taxon>
        <taxon>Poaceae</taxon>
        <taxon>BOP clade</taxon>
        <taxon>Pooideae</taxon>
        <taxon>Triticodae</taxon>
        <taxon>Triticeae</taxon>
        <taxon>Triticinae</taxon>
        <taxon>Aegilops</taxon>
    </lineage>
</organism>
<dbReference type="InterPro" id="IPR052085">
    <property type="entry name" value="WD-SAM-U-box"/>
</dbReference>
<keyword evidence="5" id="KW-1185">Reference proteome</keyword>
<proteinExistence type="predicted"/>
<dbReference type="AlphaFoldDB" id="A0A453CKG3"/>
<keyword evidence="2" id="KW-0808">Transferase</keyword>
<name>A0A453CKG3_AEGTS</name>
<reference evidence="4" key="3">
    <citation type="journal article" date="2017" name="Nature">
        <title>Genome sequence of the progenitor of the wheat D genome Aegilops tauschii.</title>
        <authorList>
            <person name="Luo M.C."/>
            <person name="Gu Y.Q."/>
            <person name="Puiu D."/>
            <person name="Wang H."/>
            <person name="Twardziok S.O."/>
            <person name="Deal K.R."/>
            <person name="Huo N."/>
            <person name="Zhu T."/>
            <person name="Wang L."/>
            <person name="Wang Y."/>
            <person name="McGuire P.E."/>
            <person name="Liu S."/>
            <person name="Long H."/>
            <person name="Ramasamy R.K."/>
            <person name="Rodriguez J.C."/>
            <person name="Van S.L."/>
            <person name="Yuan L."/>
            <person name="Wang Z."/>
            <person name="Xia Z."/>
            <person name="Xiao L."/>
            <person name="Anderson O.D."/>
            <person name="Ouyang S."/>
            <person name="Liang Y."/>
            <person name="Zimin A.V."/>
            <person name="Pertea G."/>
            <person name="Qi P."/>
            <person name="Bennetzen J.L."/>
            <person name="Dai X."/>
            <person name="Dawson M.W."/>
            <person name="Muller H.G."/>
            <person name="Kugler K."/>
            <person name="Rivarola-Duarte L."/>
            <person name="Spannagl M."/>
            <person name="Mayer K.F.X."/>
            <person name="Lu F.H."/>
            <person name="Bevan M.W."/>
            <person name="Leroy P."/>
            <person name="Li P."/>
            <person name="You F.M."/>
            <person name="Sun Q."/>
            <person name="Liu Z."/>
            <person name="Lyons E."/>
            <person name="Wicker T."/>
            <person name="Salzberg S.L."/>
            <person name="Devos K.M."/>
            <person name="Dvorak J."/>
        </authorList>
    </citation>
    <scope>NUCLEOTIDE SEQUENCE [LARGE SCALE GENOMIC DNA]</scope>
    <source>
        <strain evidence="4">cv. AL8/78</strain>
    </source>
</reference>
<dbReference type="PANTHER" id="PTHR46573">
    <property type="entry name" value="WD REPEAT, SAM AND U-BOX DOMAIN-CONTAINING PROTEIN 1"/>
    <property type="match status" value="1"/>
</dbReference>
<sequence>MKDPQVASDGFTYEAEAIRRWFDGGNNRSPMTNLPLANRDLVPNRTVLSSIQEYLEQLIWTEPRGEI</sequence>
<dbReference type="Gramene" id="AET2Gv20873800.26">
    <property type="protein sequence ID" value="AET2Gv20873800.26"/>
    <property type="gene ID" value="AET2Gv20873800"/>
</dbReference>
<evidence type="ECO:0000259" key="3">
    <source>
        <dbReference type="PROSITE" id="PS51698"/>
    </source>
</evidence>
<dbReference type="GO" id="GO:0004842">
    <property type="term" value="F:ubiquitin-protein transferase activity"/>
    <property type="evidence" value="ECO:0007669"/>
    <property type="project" value="InterPro"/>
</dbReference>
<evidence type="ECO:0000256" key="2">
    <source>
        <dbReference type="ARBA" id="ARBA00022679"/>
    </source>
</evidence>
<dbReference type="Proteomes" id="UP000015105">
    <property type="component" value="Chromosome 2D"/>
</dbReference>
<evidence type="ECO:0000313" key="4">
    <source>
        <dbReference type="EnsemblPlants" id="AET2Gv20873800.26"/>
    </source>
</evidence>
<dbReference type="CDD" id="cd16655">
    <property type="entry name" value="RING-Ubox_WDSUB1-like"/>
    <property type="match status" value="1"/>
</dbReference>
<dbReference type="UniPathway" id="UPA00143"/>
<dbReference type="InterPro" id="IPR013083">
    <property type="entry name" value="Znf_RING/FYVE/PHD"/>
</dbReference>
<comment type="pathway">
    <text evidence="1">Protein modification; protein ubiquitination.</text>
</comment>
<dbReference type="SUPFAM" id="SSF57850">
    <property type="entry name" value="RING/U-box"/>
    <property type="match status" value="1"/>
</dbReference>
<reference evidence="4" key="5">
    <citation type="journal article" date="2021" name="G3 (Bethesda)">
        <title>Aegilops tauschii genome assembly Aet v5.0 features greater sequence contiguity and improved annotation.</title>
        <authorList>
            <person name="Wang L."/>
            <person name="Zhu T."/>
            <person name="Rodriguez J.C."/>
            <person name="Deal K.R."/>
            <person name="Dubcovsky J."/>
            <person name="McGuire P.E."/>
            <person name="Lux T."/>
            <person name="Spannagl M."/>
            <person name="Mayer K.F.X."/>
            <person name="Baldrich P."/>
            <person name="Meyers B.C."/>
            <person name="Huo N."/>
            <person name="Gu Y.Q."/>
            <person name="Zhou H."/>
            <person name="Devos K.M."/>
            <person name="Bennetzen J.L."/>
            <person name="Unver T."/>
            <person name="Budak H."/>
            <person name="Gulick P.J."/>
            <person name="Galiba G."/>
            <person name="Kalapos B."/>
            <person name="Nelson D.R."/>
            <person name="Li P."/>
            <person name="You F.M."/>
            <person name="Luo M.C."/>
            <person name="Dvorak J."/>
        </authorList>
    </citation>
    <scope>NUCLEOTIDE SEQUENCE [LARGE SCALE GENOMIC DNA]</scope>
    <source>
        <strain evidence="4">cv. AL8/78</strain>
    </source>
</reference>
<evidence type="ECO:0000313" key="5">
    <source>
        <dbReference type="Proteomes" id="UP000015105"/>
    </source>
</evidence>